<keyword evidence="3" id="KW-0472">Membrane</keyword>
<dbReference type="STRING" id="2903.R1EB73"/>
<dbReference type="GeneID" id="17250123"/>
<evidence type="ECO:0000256" key="1">
    <source>
        <dbReference type="SAM" id="Coils"/>
    </source>
</evidence>
<dbReference type="eggNOG" id="ENOG502QSK6">
    <property type="taxonomic scope" value="Eukaryota"/>
</dbReference>
<feature type="region of interest" description="Disordered" evidence="2">
    <location>
        <begin position="215"/>
        <end position="235"/>
    </location>
</feature>
<dbReference type="EnsemblProtists" id="EOD23920">
    <property type="protein sequence ID" value="EOD23920"/>
    <property type="gene ID" value="EMIHUDRAFT_450611"/>
</dbReference>
<dbReference type="PaxDb" id="2903-EOD03976"/>
<dbReference type="GeneID" id="17269465"/>
<dbReference type="RefSeq" id="XP_005776349.1">
    <property type="nucleotide sequence ID" value="XM_005776292.1"/>
</dbReference>
<keyword evidence="3" id="KW-1133">Transmembrane helix</keyword>
<dbReference type="HOGENOM" id="CLU_1182035_0_0_1"/>
<dbReference type="KEGG" id="ehx:EMIHUDRAFT_460287"/>
<keyword evidence="3" id="KW-0812">Transmembrane</keyword>
<feature type="transmembrane region" description="Helical" evidence="3">
    <location>
        <begin position="73"/>
        <end position="91"/>
    </location>
</feature>
<feature type="transmembrane region" description="Helical" evidence="3">
    <location>
        <begin position="131"/>
        <end position="148"/>
    </location>
</feature>
<sequence>MDAEVRALTGVALEDLLNPSKVVNLERERILTEAELGAAADGAERAELQEKLDKIETRLAAEKRTVFRGWLKNLFIGQSLLAIAISGLMVYDAIPGVQLDLSLRALGFWSYWLFVIPSLRARRPRGWEKRALNLAFLGSPLLTLGMPFLTKEPSLIWCANLALLLGCYAYGLAAGDGDGEVDSFSGPLRWLDFGSGQERGVRGAARERLLARDEVASRKAAEPAAGVGSSNAADE</sequence>
<dbReference type="RefSeq" id="XP_005756405.1">
    <property type="nucleotide sequence ID" value="XM_005756348.1"/>
</dbReference>
<dbReference type="AlphaFoldDB" id="A0A0D3HY91"/>
<evidence type="ECO:0000256" key="3">
    <source>
        <dbReference type="SAM" id="Phobius"/>
    </source>
</evidence>
<dbReference type="EnsemblProtists" id="EOD03976">
    <property type="protein sequence ID" value="EOD03976"/>
    <property type="gene ID" value="EMIHUDRAFT_460287"/>
</dbReference>
<evidence type="ECO:0000313" key="5">
    <source>
        <dbReference type="Proteomes" id="UP000013827"/>
    </source>
</evidence>
<dbReference type="Proteomes" id="UP000013827">
    <property type="component" value="Unassembled WGS sequence"/>
</dbReference>
<feature type="coiled-coil region" evidence="1">
    <location>
        <begin position="38"/>
        <end position="65"/>
    </location>
</feature>
<protein>
    <submittedName>
        <fullName evidence="4">Uncharacterized protein</fullName>
    </submittedName>
</protein>
<dbReference type="GO" id="GO:0009507">
    <property type="term" value="C:chloroplast"/>
    <property type="evidence" value="ECO:0007669"/>
    <property type="project" value="TreeGrafter"/>
</dbReference>
<reference evidence="5" key="1">
    <citation type="journal article" date="2013" name="Nature">
        <title>Pan genome of the phytoplankton Emiliania underpins its global distribution.</title>
        <authorList>
            <person name="Read B.A."/>
            <person name="Kegel J."/>
            <person name="Klute M.J."/>
            <person name="Kuo A."/>
            <person name="Lefebvre S.C."/>
            <person name="Maumus F."/>
            <person name="Mayer C."/>
            <person name="Miller J."/>
            <person name="Monier A."/>
            <person name="Salamov A."/>
            <person name="Young J."/>
            <person name="Aguilar M."/>
            <person name="Claverie J.M."/>
            <person name="Frickenhaus S."/>
            <person name="Gonzalez K."/>
            <person name="Herman E.K."/>
            <person name="Lin Y.C."/>
            <person name="Napier J."/>
            <person name="Ogata H."/>
            <person name="Sarno A.F."/>
            <person name="Shmutz J."/>
            <person name="Schroeder D."/>
            <person name="de Vargas C."/>
            <person name="Verret F."/>
            <person name="von Dassow P."/>
            <person name="Valentin K."/>
            <person name="Van de Peer Y."/>
            <person name="Wheeler G."/>
            <person name="Dacks J.B."/>
            <person name="Delwiche C.F."/>
            <person name="Dyhrman S.T."/>
            <person name="Glockner G."/>
            <person name="John U."/>
            <person name="Richards T."/>
            <person name="Worden A.Z."/>
            <person name="Zhang X."/>
            <person name="Grigoriev I.V."/>
            <person name="Allen A.E."/>
            <person name="Bidle K."/>
            <person name="Borodovsky M."/>
            <person name="Bowler C."/>
            <person name="Brownlee C."/>
            <person name="Cock J.M."/>
            <person name="Elias M."/>
            <person name="Gladyshev V.N."/>
            <person name="Groth M."/>
            <person name="Guda C."/>
            <person name="Hadaegh A."/>
            <person name="Iglesias-Rodriguez M.D."/>
            <person name="Jenkins J."/>
            <person name="Jones B.M."/>
            <person name="Lawson T."/>
            <person name="Leese F."/>
            <person name="Lindquist E."/>
            <person name="Lobanov A."/>
            <person name="Lomsadze A."/>
            <person name="Malik S.B."/>
            <person name="Marsh M.E."/>
            <person name="Mackinder L."/>
            <person name="Mock T."/>
            <person name="Mueller-Roeber B."/>
            <person name="Pagarete A."/>
            <person name="Parker M."/>
            <person name="Probert I."/>
            <person name="Quesneville H."/>
            <person name="Raines C."/>
            <person name="Rensing S.A."/>
            <person name="Riano-Pachon D.M."/>
            <person name="Richier S."/>
            <person name="Rokitta S."/>
            <person name="Shiraiwa Y."/>
            <person name="Soanes D.M."/>
            <person name="van der Giezen M."/>
            <person name="Wahlund T.M."/>
            <person name="Williams B."/>
            <person name="Wilson W."/>
            <person name="Wolfe G."/>
            <person name="Wurch L.L."/>
        </authorList>
    </citation>
    <scope>NUCLEOTIDE SEQUENCE</scope>
</reference>
<reference evidence="4" key="2">
    <citation type="submission" date="2024-10" db="UniProtKB">
        <authorList>
            <consortium name="EnsemblProtists"/>
        </authorList>
    </citation>
    <scope>IDENTIFICATION</scope>
</reference>
<dbReference type="GO" id="GO:0006952">
    <property type="term" value="P:defense response"/>
    <property type="evidence" value="ECO:0007669"/>
    <property type="project" value="InterPro"/>
</dbReference>
<dbReference type="KEGG" id="ehx:EMIHUDRAFT_450611"/>
<dbReference type="OMA" id="VFRGWLK"/>
<evidence type="ECO:0000256" key="2">
    <source>
        <dbReference type="SAM" id="MobiDB-lite"/>
    </source>
</evidence>
<accession>A0A0D3HY91</accession>
<feature type="transmembrane region" description="Helical" evidence="3">
    <location>
        <begin position="154"/>
        <end position="173"/>
    </location>
</feature>
<dbReference type="PANTHER" id="PTHR36359:SF1">
    <property type="entry name" value="PROTEIN RESISTANCE TO PHYTOPHTHORA 1, CHLOROPLASTIC"/>
    <property type="match status" value="1"/>
</dbReference>
<evidence type="ECO:0000313" key="4">
    <source>
        <dbReference type="EnsemblProtists" id="EOD03976"/>
    </source>
</evidence>
<dbReference type="InterPro" id="IPR044966">
    <property type="entry name" value="RPH1"/>
</dbReference>
<keyword evidence="5" id="KW-1185">Reference proteome</keyword>
<proteinExistence type="predicted"/>
<organism evidence="4 5">
    <name type="scientific">Emiliania huxleyi (strain CCMP1516)</name>
    <dbReference type="NCBI Taxonomy" id="280463"/>
    <lineage>
        <taxon>Eukaryota</taxon>
        <taxon>Haptista</taxon>
        <taxon>Haptophyta</taxon>
        <taxon>Prymnesiophyceae</taxon>
        <taxon>Isochrysidales</taxon>
        <taxon>Noelaerhabdaceae</taxon>
        <taxon>Emiliania</taxon>
    </lineage>
</organism>
<name>A0A0D3HY91_EMIH1</name>
<keyword evidence="1" id="KW-0175">Coiled coil</keyword>
<feature type="transmembrane region" description="Helical" evidence="3">
    <location>
        <begin position="103"/>
        <end position="119"/>
    </location>
</feature>
<dbReference type="PANTHER" id="PTHR36359">
    <property type="entry name" value="PROTEIN RESISTANCE TO PHYTOPHTHORA 1, CHLOROPLASTIC"/>
    <property type="match status" value="1"/>
</dbReference>